<evidence type="ECO:0000256" key="2">
    <source>
        <dbReference type="ARBA" id="ARBA00022679"/>
    </source>
</evidence>
<dbReference type="SUPFAM" id="SSF56112">
    <property type="entry name" value="Protein kinase-like (PK-like)"/>
    <property type="match status" value="1"/>
</dbReference>
<feature type="compositionally biased region" description="Low complexity" evidence="8">
    <location>
        <begin position="105"/>
        <end position="115"/>
    </location>
</feature>
<evidence type="ECO:0000256" key="3">
    <source>
        <dbReference type="ARBA" id="ARBA00022741"/>
    </source>
</evidence>
<keyword evidence="1 7" id="KW-0723">Serine/threonine-protein kinase</keyword>
<dbReference type="AlphaFoldDB" id="A0A1Y1IH06"/>
<evidence type="ECO:0000256" key="4">
    <source>
        <dbReference type="ARBA" id="ARBA00022777"/>
    </source>
</evidence>
<dbReference type="STRING" id="105231.A0A1Y1IH06"/>
<name>A0A1Y1IH06_KLENI</name>
<dbReference type="GO" id="GO:0007189">
    <property type="term" value="P:adenylate cyclase-activating G protein-coupled receptor signaling pathway"/>
    <property type="evidence" value="ECO:0000318"/>
    <property type="project" value="GO_Central"/>
</dbReference>
<proteinExistence type="inferred from homology"/>
<gene>
    <name evidence="10" type="ORF">KFL_006060040</name>
</gene>
<dbReference type="GO" id="GO:0005524">
    <property type="term" value="F:ATP binding"/>
    <property type="evidence" value="ECO:0007669"/>
    <property type="project" value="UniProtKB-UniRule"/>
</dbReference>
<dbReference type="InterPro" id="IPR011009">
    <property type="entry name" value="Kinase-like_dom_sf"/>
</dbReference>
<dbReference type="GO" id="GO:0005952">
    <property type="term" value="C:cAMP-dependent protein kinase complex"/>
    <property type="evidence" value="ECO:0000318"/>
    <property type="project" value="GO_Central"/>
</dbReference>
<feature type="region of interest" description="Disordered" evidence="8">
    <location>
        <begin position="449"/>
        <end position="488"/>
    </location>
</feature>
<keyword evidence="11" id="KW-1185">Reference proteome</keyword>
<dbReference type="Gene3D" id="3.30.200.20">
    <property type="entry name" value="Phosphorylase Kinase, domain 1"/>
    <property type="match status" value="1"/>
</dbReference>
<dbReference type="GO" id="GO:0004691">
    <property type="term" value="F:cAMP-dependent protein kinase activity"/>
    <property type="evidence" value="ECO:0000318"/>
    <property type="project" value="GO_Central"/>
</dbReference>
<feature type="region of interest" description="Disordered" evidence="8">
    <location>
        <begin position="50"/>
        <end position="79"/>
    </location>
</feature>
<evidence type="ECO:0000256" key="6">
    <source>
        <dbReference type="PROSITE-ProRule" id="PRU10141"/>
    </source>
</evidence>
<dbReference type="Pfam" id="PF00069">
    <property type="entry name" value="Pkinase"/>
    <property type="match status" value="1"/>
</dbReference>
<keyword evidence="3 6" id="KW-0547">Nucleotide-binding</keyword>
<feature type="domain" description="Protein kinase" evidence="9">
    <location>
        <begin position="169"/>
        <end position="436"/>
    </location>
</feature>
<accession>A0A1Y1IH06</accession>
<organism evidence="10 11">
    <name type="scientific">Klebsormidium nitens</name>
    <name type="common">Green alga</name>
    <name type="synonym">Ulothrix nitens</name>
    <dbReference type="NCBI Taxonomy" id="105231"/>
    <lineage>
        <taxon>Eukaryota</taxon>
        <taxon>Viridiplantae</taxon>
        <taxon>Streptophyta</taxon>
        <taxon>Klebsormidiophyceae</taxon>
        <taxon>Klebsormidiales</taxon>
        <taxon>Klebsormidiaceae</taxon>
        <taxon>Klebsormidium</taxon>
    </lineage>
</organism>
<dbReference type="InterPro" id="IPR000719">
    <property type="entry name" value="Prot_kinase_dom"/>
</dbReference>
<dbReference type="EMBL" id="DF237555">
    <property type="protein sequence ID" value="GAQ90150.1"/>
    <property type="molecule type" value="Genomic_DNA"/>
</dbReference>
<sequence length="488" mass="51251">MASLCGTNSSVRWKPPVLDEIGVVCLSSHTSGDRSDLSPECSWDAHLRAGTPDDLPSGDSTACSCSDSDEGMSDGSPRDCPFELLPVQRMPARFPLLDLTGAAAGSQVSGSGAQGAHREAECTTAEGRQGRDGGSGQAGEWLGGREQEGEAAGAAAPDLPLKSLTLGDLVFLRLLGSGAYGKVFLVEDRRSGARYALKHLSKAVAVQIPRNLIDEVRAMSAAEGCPFTARLLKTFVDASAFHLLQDAILGGELFTRVVSSADGRLDEGTARFYLACAVTTLASLHTRGILHRDVKPENLLLAADGYLTLVDFGAACKYGPGHEARTVTFCGTADYLAPEVLLQRLYEWGPAADCWALGVTLFFMVTGRLPFAVPDASRTVGTGSPRLADPRFNFPADLQLSAAGRDLVGRLLERNPRARLGGGPAGAMEIKAHPWFAGLDWAALERRAVPAPPNPGRRASLDAGTPGSEGATARTATCVAGVPSPVDR</sequence>
<dbReference type="OMA" id="RYYAANL"/>
<feature type="non-terminal residue" evidence="10">
    <location>
        <position position="488"/>
    </location>
</feature>
<dbReference type="InterPro" id="IPR045270">
    <property type="entry name" value="STKc_AGC"/>
</dbReference>
<dbReference type="PANTHER" id="PTHR24353">
    <property type="entry name" value="CYCLIC NUCLEOTIDE-DEPENDENT PROTEIN KINASE"/>
    <property type="match status" value="1"/>
</dbReference>
<keyword evidence="2" id="KW-0808">Transferase</keyword>
<dbReference type="Proteomes" id="UP000054558">
    <property type="component" value="Unassembled WGS sequence"/>
</dbReference>
<dbReference type="PROSITE" id="PS00107">
    <property type="entry name" value="PROTEIN_KINASE_ATP"/>
    <property type="match status" value="1"/>
</dbReference>
<comment type="similarity">
    <text evidence="7">Belongs to the protein kinase superfamily.</text>
</comment>
<protein>
    <submittedName>
        <fullName evidence="10">Serine Threonine protein kinase</fullName>
    </submittedName>
</protein>
<keyword evidence="5 6" id="KW-0067">ATP-binding</keyword>
<dbReference type="PANTHER" id="PTHR24353:SF143">
    <property type="entry name" value="PROTEIN KINASE DOMAIN-CONTAINING PROTEIN"/>
    <property type="match status" value="1"/>
</dbReference>
<dbReference type="SMART" id="SM00220">
    <property type="entry name" value="S_TKc"/>
    <property type="match status" value="1"/>
</dbReference>
<dbReference type="PROSITE" id="PS50011">
    <property type="entry name" value="PROTEIN_KINASE_DOM"/>
    <property type="match status" value="1"/>
</dbReference>
<keyword evidence="4 10" id="KW-0418">Kinase</keyword>
<evidence type="ECO:0000256" key="8">
    <source>
        <dbReference type="SAM" id="MobiDB-lite"/>
    </source>
</evidence>
<reference evidence="10 11" key="1">
    <citation type="journal article" date="2014" name="Nat. Commun.">
        <title>Klebsormidium flaccidum genome reveals primary factors for plant terrestrial adaptation.</title>
        <authorList>
            <person name="Hori K."/>
            <person name="Maruyama F."/>
            <person name="Fujisawa T."/>
            <person name="Togashi T."/>
            <person name="Yamamoto N."/>
            <person name="Seo M."/>
            <person name="Sato S."/>
            <person name="Yamada T."/>
            <person name="Mori H."/>
            <person name="Tajima N."/>
            <person name="Moriyama T."/>
            <person name="Ikeuchi M."/>
            <person name="Watanabe M."/>
            <person name="Wada H."/>
            <person name="Kobayashi K."/>
            <person name="Saito M."/>
            <person name="Masuda T."/>
            <person name="Sasaki-Sekimoto Y."/>
            <person name="Mashiguchi K."/>
            <person name="Awai K."/>
            <person name="Shimojima M."/>
            <person name="Masuda S."/>
            <person name="Iwai M."/>
            <person name="Nobusawa T."/>
            <person name="Narise T."/>
            <person name="Kondo S."/>
            <person name="Saito H."/>
            <person name="Sato R."/>
            <person name="Murakawa M."/>
            <person name="Ihara Y."/>
            <person name="Oshima-Yamada Y."/>
            <person name="Ohtaka K."/>
            <person name="Satoh M."/>
            <person name="Sonobe K."/>
            <person name="Ishii M."/>
            <person name="Ohtani R."/>
            <person name="Kanamori-Sato M."/>
            <person name="Honoki R."/>
            <person name="Miyazaki D."/>
            <person name="Mochizuki H."/>
            <person name="Umetsu J."/>
            <person name="Higashi K."/>
            <person name="Shibata D."/>
            <person name="Kamiya Y."/>
            <person name="Sato N."/>
            <person name="Nakamura Y."/>
            <person name="Tabata S."/>
            <person name="Ida S."/>
            <person name="Kurokawa K."/>
            <person name="Ohta H."/>
        </authorList>
    </citation>
    <scope>NUCLEOTIDE SEQUENCE [LARGE SCALE GENOMIC DNA]</scope>
    <source>
        <strain evidence="10 11">NIES-2285</strain>
    </source>
</reference>
<dbReference type="OrthoDB" id="3638488at2759"/>
<evidence type="ECO:0000256" key="7">
    <source>
        <dbReference type="RuleBase" id="RU000304"/>
    </source>
</evidence>
<feature type="region of interest" description="Disordered" evidence="8">
    <location>
        <begin position="105"/>
        <end position="154"/>
    </location>
</feature>
<dbReference type="Gene3D" id="1.10.510.10">
    <property type="entry name" value="Transferase(Phosphotransferase) domain 1"/>
    <property type="match status" value="1"/>
</dbReference>
<evidence type="ECO:0000259" key="9">
    <source>
        <dbReference type="PROSITE" id="PS50011"/>
    </source>
</evidence>
<evidence type="ECO:0000256" key="1">
    <source>
        <dbReference type="ARBA" id="ARBA00022527"/>
    </source>
</evidence>
<dbReference type="InterPro" id="IPR017441">
    <property type="entry name" value="Protein_kinase_ATP_BS"/>
</dbReference>
<dbReference type="CDD" id="cd05123">
    <property type="entry name" value="STKc_AGC"/>
    <property type="match status" value="1"/>
</dbReference>
<evidence type="ECO:0000313" key="11">
    <source>
        <dbReference type="Proteomes" id="UP000054558"/>
    </source>
</evidence>
<evidence type="ECO:0000313" key="10">
    <source>
        <dbReference type="EMBL" id="GAQ90150.1"/>
    </source>
</evidence>
<feature type="binding site" evidence="6">
    <location>
        <position position="198"/>
    </location>
    <ligand>
        <name>ATP</name>
        <dbReference type="ChEBI" id="CHEBI:30616"/>
    </ligand>
</feature>
<dbReference type="PROSITE" id="PS00108">
    <property type="entry name" value="PROTEIN_KINASE_ST"/>
    <property type="match status" value="1"/>
</dbReference>
<evidence type="ECO:0000256" key="5">
    <source>
        <dbReference type="ARBA" id="ARBA00022840"/>
    </source>
</evidence>
<dbReference type="InterPro" id="IPR008271">
    <property type="entry name" value="Ser/Thr_kinase_AS"/>
</dbReference>